<protein>
    <submittedName>
        <fullName evidence="2">PHP domain-containing protein</fullName>
    </submittedName>
</protein>
<organism evidence="2 3">
    <name type="scientific">Aequitasia blattaphilus</name>
    <dbReference type="NCBI Taxonomy" id="2949332"/>
    <lineage>
        <taxon>Bacteria</taxon>
        <taxon>Bacillati</taxon>
        <taxon>Bacillota</taxon>
        <taxon>Clostridia</taxon>
        <taxon>Lachnospirales</taxon>
        <taxon>Lachnospiraceae</taxon>
        <taxon>Aequitasia</taxon>
    </lineage>
</organism>
<reference evidence="2 3" key="1">
    <citation type="journal article" date="2022" name="Genome Biol. Evol.">
        <title>Host diet, physiology and behaviors set the stage for Lachnospiraceae cladogenesis.</title>
        <authorList>
            <person name="Vera-Ponce De Leon A."/>
            <person name="Schneider M."/>
            <person name="Jahnes B.C."/>
            <person name="Sadowski V."/>
            <person name="Camuy-Velez L.A."/>
            <person name="Duan J."/>
            <person name="Sabree Z.L."/>
        </authorList>
    </citation>
    <scope>NUCLEOTIDE SEQUENCE [LARGE SCALE GENOMIC DNA]</scope>
    <source>
        <strain evidence="2 3">PAL113</strain>
    </source>
</reference>
<dbReference type="CDD" id="cd07432">
    <property type="entry name" value="PHP_HisPPase"/>
    <property type="match status" value="1"/>
</dbReference>
<evidence type="ECO:0000259" key="1">
    <source>
        <dbReference type="SMART" id="SM00481"/>
    </source>
</evidence>
<dbReference type="Gene3D" id="3.20.20.140">
    <property type="entry name" value="Metal-dependent hydrolases"/>
    <property type="match status" value="1"/>
</dbReference>
<proteinExistence type="predicted"/>
<dbReference type="Proteomes" id="UP001523566">
    <property type="component" value="Unassembled WGS sequence"/>
</dbReference>
<dbReference type="Pfam" id="PF13263">
    <property type="entry name" value="PHP_C"/>
    <property type="match status" value="1"/>
</dbReference>
<evidence type="ECO:0000313" key="2">
    <source>
        <dbReference type="EMBL" id="MCP1102884.1"/>
    </source>
</evidence>
<dbReference type="EMBL" id="JAMZFW010000015">
    <property type="protein sequence ID" value="MCP1102884.1"/>
    <property type="molecule type" value="Genomic_DNA"/>
</dbReference>
<dbReference type="PANTHER" id="PTHR42924:SF3">
    <property type="entry name" value="POLYMERASE_HISTIDINOL PHOSPHATASE N-TERMINAL DOMAIN-CONTAINING PROTEIN"/>
    <property type="match status" value="1"/>
</dbReference>
<accession>A0ABT1EAL8</accession>
<dbReference type="RefSeq" id="WP_262066670.1">
    <property type="nucleotide sequence ID" value="NZ_JAMXOD010000015.1"/>
</dbReference>
<dbReference type="Pfam" id="PF02811">
    <property type="entry name" value="PHP"/>
    <property type="match status" value="1"/>
</dbReference>
<comment type="caution">
    <text evidence="2">The sequence shown here is derived from an EMBL/GenBank/DDBJ whole genome shotgun (WGS) entry which is preliminary data.</text>
</comment>
<dbReference type="PANTHER" id="PTHR42924">
    <property type="entry name" value="EXONUCLEASE"/>
    <property type="match status" value="1"/>
</dbReference>
<evidence type="ECO:0000313" key="3">
    <source>
        <dbReference type="Proteomes" id="UP001523566"/>
    </source>
</evidence>
<name>A0ABT1EAL8_9FIRM</name>
<sequence>MLIDMHMHERTYSSDSFLELNRMVEIGKKKGLDGICITDHDSMGLKEYAKKYSEKVDFPIFVGIEYYSLEGDILAFGIEEYPKERKSAQEFIDCVKEQGGITIAAHPFRNNNRGLEENLLRVRGLDGIEVLNGSTSIEACRKARNYARYLEVQATGASDCHVEEKIGVYATYFPYDVKDVNEMVDVFKKEKVMPVYFREENYHLPFSPTMIECVYK</sequence>
<dbReference type="InterPro" id="IPR004013">
    <property type="entry name" value="PHP_dom"/>
</dbReference>
<dbReference type="InterPro" id="IPR052018">
    <property type="entry name" value="PHP_domain"/>
</dbReference>
<dbReference type="InterPro" id="IPR003141">
    <property type="entry name" value="Pol/His_phosphatase_N"/>
</dbReference>
<gene>
    <name evidence="2" type="ORF">NK125_10690</name>
</gene>
<keyword evidence="3" id="KW-1185">Reference proteome</keyword>
<dbReference type="SUPFAM" id="SSF89550">
    <property type="entry name" value="PHP domain-like"/>
    <property type="match status" value="1"/>
</dbReference>
<dbReference type="InterPro" id="IPR016195">
    <property type="entry name" value="Pol/histidinol_Pase-like"/>
</dbReference>
<feature type="domain" description="Polymerase/histidinol phosphatase N-terminal" evidence="1">
    <location>
        <begin position="5"/>
        <end position="70"/>
    </location>
</feature>
<dbReference type="SMART" id="SM00481">
    <property type="entry name" value="POLIIIAc"/>
    <property type="match status" value="1"/>
</dbReference>